<proteinExistence type="predicted"/>
<dbReference type="HOGENOM" id="CLU_2662347_0_0_2"/>
<keyword evidence="1" id="KW-0812">Transmembrane</keyword>
<evidence type="ECO:0000313" key="3">
    <source>
        <dbReference type="Proteomes" id="UP000002061"/>
    </source>
</evidence>
<keyword evidence="1" id="KW-0472">Membrane</keyword>
<keyword evidence="1" id="KW-1133">Transmembrane helix</keyword>
<feature type="transmembrane region" description="Helical" evidence="1">
    <location>
        <begin position="43"/>
        <end position="71"/>
    </location>
</feature>
<keyword evidence="3" id="KW-1185">Reference proteome</keyword>
<dbReference type="KEGG" id="mif:Metin_1314"/>
<sequence>MLCMIGAVFAESTVLKAFAAGAAAGLELAEGSPMGVLTAAEGIGVTGLYWGLALCVVGTACLPVTATLLAIGAAA</sequence>
<gene>
    <name evidence="2" type="ordered locus">Metin_1314</name>
</gene>
<organism evidence="2 3">
    <name type="scientific">Methanocaldococcus infernus (strain DSM 11812 / JCM 15783 / ME)</name>
    <dbReference type="NCBI Taxonomy" id="573063"/>
    <lineage>
        <taxon>Archaea</taxon>
        <taxon>Methanobacteriati</taxon>
        <taxon>Methanobacteriota</taxon>
        <taxon>Methanomada group</taxon>
        <taxon>Methanococci</taxon>
        <taxon>Methanococcales</taxon>
        <taxon>Methanocaldococcaceae</taxon>
        <taxon>Methanocaldococcus</taxon>
    </lineage>
</organism>
<reference evidence="2" key="1">
    <citation type="submission" date="2010-04" db="EMBL/GenBank/DDBJ databases">
        <title>Complete sequence of Methanocaldococcus infernus ME.</title>
        <authorList>
            <consortium name="US DOE Joint Genome Institute"/>
            <person name="Lucas S."/>
            <person name="Copeland A."/>
            <person name="Lapidus A."/>
            <person name="Cheng J.-F."/>
            <person name="Bruce D."/>
            <person name="Goodwin L."/>
            <person name="Pitluck S."/>
            <person name="Munk A.C."/>
            <person name="Detter J.C."/>
            <person name="Han C."/>
            <person name="Tapia R."/>
            <person name="Land M."/>
            <person name="Hauser L."/>
            <person name="Kyrpides N."/>
            <person name="Mikhailova N."/>
            <person name="Sieprawska-Lupa M."/>
            <person name="Whitman W.B."/>
            <person name="Woyke T."/>
        </authorList>
    </citation>
    <scope>NUCLEOTIDE SEQUENCE [LARGE SCALE GENOMIC DNA]</scope>
    <source>
        <strain evidence="2">ME</strain>
    </source>
</reference>
<evidence type="ECO:0000313" key="2">
    <source>
        <dbReference type="EMBL" id="ADG13964.1"/>
    </source>
</evidence>
<dbReference type="STRING" id="573063.Metin_1314"/>
<accession>D5VTR1</accession>
<evidence type="ECO:0000256" key="1">
    <source>
        <dbReference type="SAM" id="Phobius"/>
    </source>
</evidence>
<protein>
    <submittedName>
        <fullName evidence="2">SLC47A2 solute carrier family 47, member 2</fullName>
    </submittedName>
</protein>
<dbReference type="RefSeq" id="WP_013100709.1">
    <property type="nucleotide sequence ID" value="NC_014122.1"/>
</dbReference>
<dbReference type="AlphaFoldDB" id="D5VTR1"/>
<name>D5VTR1_METIM</name>
<dbReference type="Proteomes" id="UP000002061">
    <property type="component" value="Chromosome"/>
</dbReference>
<dbReference type="GeneID" id="9132345"/>
<dbReference type="EMBL" id="CP002009">
    <property type="protein sequence ID" value="ADG13964.1"/>
    <property type="molecule type" value="Genomic_DNA"/>
</dbReference>